<dbReference type="SMART" id="SM00320">
    <property type="entry name" value="WD40"/>
    <property type="match status" value="5"/>
</dbReference>
<comment type="similarity">
    <text evidence="1">Belongs to the WD repeat WDR55 family.</text>
</comment>
<dbReference type="EMBL" id="NCKV01009197">
    <property type="protein sequence ID" value="RWS22301.1"/>
    <property type="molecule type" value="Genomic_DNA"/>
</dbReference>
<dbReference type="InterPro" id="IPR015943">
    <property type="entry name" value="WD40/YVTN_repeat-like_dom_sf"/>
</dbReference>
<comment type="caution">
    <text evidence="5">The sequence shown here is derived from an EMBL/GenBank/DDBJ whole genome shotgun (WGS) entry which is preliminary data.</text>
</comment>
<keyword evidence="2" id="KW-0853">WD repeat</keyword>
<dbReference type="SUPFAM" id="SSF50978">
    <property type="entry name" value="WD40 repeat-like"/>
    <property type="match status" value="1"/>
</dbReference>
<reference evidence="5 6" key="1">
    <citation type="journal article" date="2018" name="Gigascience">
        <title>Genomes of trombidid mites reveal novel predicted allergens and laterally-transferred genes associated with secondary metabolism.</title>
        <authorList>
            <person name="Dong X."/>
            <person name="Chaisiri K."/>
            <person name="Xia D."/>
            <person name="Armstrong S.D."/>
            <person name="Fang Y."/>
            <person name="Donnelly M.J."/>
            <person name="Kadowaki T."/>
            <person name="McGarry J.W."/>
            <person name="Darby A.C."/>
            <person name="Makepeace B.L."/>
        </authorList>
    </citation>
    <scope>NUCLEOTIDE SEQUENCE [LARGE SCALE GENOMIC DNA]</scope>
    <source>
        <strain evidence="5">UoL-UT</strain>
    </source>
</reference>
<dbReference type="AlphaFoldDB" id="A0A443S497"/>
<dbReference type="STRING" id="299467.A0A443S497"/>
<evidence type="ECO:0000256" key="3">
    <source>
        <dbReference type="ARBA" id="ARBA00022737"/>
    </source>
</evidence>
<evidence type="ECO:0000313" key="5">
    <source>
        <dbReference type="EMBL" id="RWS22301.1"/>
    </source>
</evidence>
<evidence type="ECO:0000256" key="1">
    <source>
        <dbReference type="ARBA" id="ARBA00007625"/>
    </source>
</evidence>
<dbReference type="PANTHER" id="PTHR44019:SF20">
    <property type="entry name" value="WD REPEAT-CONTAINING PROTEIN 55"/>
    <property type="match status" value="1"/>
</dbReference>
<feature type="non-terminal residue" evidence="5">
    <location>
        <position position="1"/>
    </location>
</feature>
<dbReference type="InterPro" id="IPR036322">
    <property type="entry name" value="WD40_repeat_dom_sf"/>
</dbReference>
<dbReference type="InterPro" id="IPR050505">
    <property type="entry name" value="WDR55/POC1"/>
</dbReference>
<gene>
    <name evidence="5" type="ORF">B4U80_05948</name>
</gene>
<dbReference type="Proteomes" id="UP000288716">
    <property type="component" value="Unassembled WGS sequence"/>
</dbReference>
<name>A0A443S497_9ACAR</name>
<accession>A0A443S497</accession>
<evidence type="ECO:0000313" key="6">
    <source>
        <dbReference type="Proteomes" id="UP000288716"/>
    </source>
</evidence>
<sequence length="285" mass="31696">INDELQNNPVILTLEKHHKGSAIRKVRLHGDNLLITAAKTIKLYDLNAGKVIRKIENNNCKIYSLLVIDNYLLCFGDDEGNFKVFDYRVDRGEHMSIKECDGYISDLDVDSNRRIVVATSGEGTLSAFNIRAKKLEPPQSELFDAGFQSVRFMESKNKVLVGAEDGAINMFNVNEWGNIIDRFPIRGEEKRAKGGCSVDCLEVLNDDVIVTSSSDNKLRVISILPNKILHVTNVGNKSNEALAVSSDKKKIASAEGNKVVFYELCKDSKKSKATKNSGNSFFSDM</sequence>
<dbReference type="InterPro" id="IPR001680">
    <property type="entry name" value="WD40_rpt"/>
</dbReference>
<proteinExistence type="inferred from homology"/>
<dbReference type="PANTHER" id="PTHR44019">
    <property type="entry name" value="WD REPEAT-CONTAINING PROTEIN 55"/>
    <property type="match status" value="1"/>
</dbReference>
<protein>
    <recommendedName>
        <fullName evidence="4">WD repeat-containing protein 55 homolog</fullName>
    </recommendedName>
</protein>
<keyword evidence="3" id="KW-0677">Repeat</keyword>
<evidence type="ECO:0000256" key="4">
    <source>
        <dbReference type="ARBA" id="ARBA00023478"/>
    </source>
</evidence>
<dbReference type="OrthoDB" id="2288928at2759"/>
<dbReference type="Gene3D" id="2.130.10.10">
    <property type="entry name" value="YVTN repeat-like/Quinoprotein amine dehydrogenase"/>
    <property type="match status" value="2"/>
</dbReference>
<evidence type="ECO:0000256" key="2">
    <source>
        <dbReference type="ARBA" id="ARBA00022574"/>
    </source>
</evidence>
<organism evidence="5 6">
    <name type="scientific">Leptotrombidium deliense</name>
    <dbReference type="NCBI Taxonomy" id="299467"/>
    <lineage>
        <taxon>Eukaryota</taxon>
        <taxon>Metazoa</taxon>
        <taxon>Ecdysozoa</taxon>
        <taxon>Arthropoda</taxon>
        <taxon>Chelicerata</taxon>
        <taxon>Arachnida</taxon>
        <taxon>Acari</taxon>
        <taxon>Acariformes</taxon>
        <taxon>Trombidiformes</taxon>
        <taxon>Prostigmata</taxon>
        <taxon>Anystina</taxon>
        <taxon>Parasitengona</taxon>
        <taxon>Trombiculoidea</taxon>
        <taxon>Trombiculidae</taxon>
        <taxon>Leptotrombidium</taxon>
    </lineage>
</organism>
<dbReference type="VEuPathDB" id="VectorBase:LDEU009739"/>
<keyword evidence="6" id="KW-1185">Reference proteome</keyword>